<dbReference type="GO" id="GO:0003677">
    <property type="term" value="F:DNA binding"/>
    <property type="evidence" value="ECO:0007669"/>
    <property type="project" value="UniProtKB-UniRule"/>
</dbReference>
<dbReference type="PROSITE" id="PS51755">
    <property type="entry name" value="OMPR_PHOB"/>
    <property type="match status" value="1"/>
</dbReference>
<gene>
    <name evidence="4" type="ORF">GCT13_45710</name>
</gene>
<dbReference type="InterPro" id="IPR058852">
    <property type="entry name" value="HTH_77"/>
</dbReference>
<dbReference type="GO" id="GO:0006355">
    <property type="term" value="P:regulation of DNA-templated transcription"/>
    <property type="evidence" value="ECO:0007669"/>
    <property type="project" value="InterPro"/>
</dbReference>
<evidence type="ECO:0000256" key="1">
    <source>
        <dbReference type="ARBA" id="ARBA00023125"/>
    </source>
</evidence>
<evidence type="ECO:0000313" key="5">
    <source>
        <dbReference type="Proteomes" id="UP000484381"/>
    </source>
</evidence>
<dbReference type="Gene3D" id="3.40.50.300">
    <property type="entry name" value="P-loop containing nucleotide triphosphate hydrolases"/>
    <property type="match status" value="1"/>
</dbReference>
<dbReference type="Pfam" id="PF25872">
    <property type="entry name" value="HTH_77"/>
    <property type="match status" value="1"/>
</dbReference>
<dbReference type="Gene3D" id="1.10.10.10">
    <property type="entry name" value="Winged helix-like DNA-binding domain superfamily/Winged helix DNA-binding domain"/>
    <property type="match status" value="1"/>
</dbReference>
<evidence type="ECO:0000313" key="4">
    <source>
        <dbReference type="EMBL" id="MPW23796.1"/>
    </source>
</evidence>
<name>A0A7X1NLB8_9BURK</name>
<dbReference type="Pfam" id="PF00486">
    <property type="entry name" value="Trans_reg_C"/>
    <property type="match status" value="1"/>
</dbReference>
<sequence length="913" mass="99722">MIQVGQLLISIDDREIRSNGESLRIGSRAFDILELLIRANGATVSKEEIMRRVWPNSVVEENNLHVHVATLRKALAGDRNLIRTVPGRGYRLITTCRTAATTPDTPAGSTLRPKHSARVHSPTLFGREGSISEIIDAVGAAKMVTLVGAGGIGKTCIASAVAARVEALFPDGVIFVPLDAVSDPRFAISALASTLGITMPAGRISIADIASSLTGRRILVLLDNCEHLIDVAAQMASAMSEASTDLCVLATSREPLRVPGELLYHVPPLDVPGERCGYDEILRASAVQLFTTRACAADVQFSLDERSVRLIGSICRRLDGIPLALELAAAHAAVLGLEVLVDHLDDQFRMLTGGLRTALPRHQTLKATLDWSYRLLEEPERTLLRWLGVFMDGFSFDAAYHAVNGCGLSRAQVLDALGGLVSKSLVNRACTDGLPRYRLLAITRAYALQQLENCGEQKAAALAHAIYFQAVFSQGPSLRRSQPTSSAVLAHLRLELGNLRAALDWAFSPGGNRVVGVSLAAVAAPYLFNESLVDECSERARVALEAMLDPELDPVPSQTRLRIQAMYAAARVFTNGPCEAVFDAWCKVLSQALAERDRDCQLFALWGLWTVRQYRGEARLALRQARRFCALAQSIDYPTFCIVGKRLVAVALHYNGEADAASEQFKEMLNTHDRLTDFRITAGFRFDHGIAARASLARVLWTQGNSEAALQLAQRALDEALKCGHDVLICYVLAEGLVPIALLTRSFEVARQGITLLENHARQAGFVIWLACCAGYEEYLNSTIHPDPLRLPHFRHALDAMRETGYLAPLTMLLAQYARCLNSYGCIDGALETLNEAFRHCEATGERWFYPELRKLATEIANATDSGQLALPGVATATNFKSSRRNGRSRVVGRAARPAGKMHGPLRLRTLRR</sequence>
<dbReference type="PANTHER" id="PTHR47691:SF3">
    <property type="entry name" value="HTH-TYPE TRANSCRIPTIONAL REGULATOR RV0890C-RELATED"/>
    <property type="match status" value="1"/>
</dbReference>
<dbReference type="AlphaFoldDB" id="A0A7X1NLB8"/>
<dbReference type="InterPro" id="IPR027417">
    <property type="entry name" value="P-loop_NTPase"/>
</dbReference>
<dbReference type="SUPFAM" id="SSF52540">
    <property type="entry name" value="P-loop containing nucleoside triphosphate hydrolases"/>
    <property type="match status" value="1"/>
</dbReference>
<feature type="domain" description="OmpR/PhoB-type" evidence="3">
    <location>
        <begin position="1"/>
        <end position="94"/>
    </location>
</feature>
<dbReference type="PANTHER" id="PTHR47691">
    <property type="entry name" value="REGULATOR-RELATED"/>
    <property type="match status" value="1"/>
</dbReference>
<dbReference type="InterPro" id="IPR036388">
    <property type="entry name" value="WH-like_DNA-bd_sf"/>
</dbReference>
<proteinExistence type="predicted"/>
<dbReference type="InterPro" id="IPR001867">
    <property type="entry name" value="OmpR/PhoB-type_DNA-bd"/>
</dbReference>
<feature type="DNA-binding region" description="OmpR/PhoB-type" evidence="2">
    <location>
        <begin position="1"/>
        <end position="94"/>
    </location>
</feature>
<dbReference type="RefSeq" id="WP_152768221.1">
    <property type="nucleotide sequence ID" value="NZ_WHNP01000139.1"/>
</dbReference>
<dbReference type="InterPro" id="IPR016032">
    <property type="entry name" value="Sig_transdc_resp-reg_C-effctor"/>
</dbReference>
<keyword evidence="5" id="KW-1185">Reference proteome</keyword>
<dbReference type="EMBL" id="WHNP01000139">
    <property type="protein sequence ID" value="MPW23796.1"/>
    <property type="molecule type" value="Genomic_DNA"/>
</dbReference>
<reference evidence="4 5" key="1">
    <citation type="submission" date="2019-10" db="EMBL/GenBank/DDBJ databases">
        <title>Paraburkholderia sp. isolated from nodules of Mimosa pudica from Brazilian Atlantic Forest soils.</title>
        <authorList>
            <person name="Paulitsch F."/>
            <person name="Hungria M."/>
            <person name="Dall'Agnol R."/>
        </authorList>
    </citation>
    <scope>NUCLEOTIDE SEQUENCE [LARGE SCALE GENOMIC DNA]</scope>
    <source>
        <strain evidence="4 5">CNPSo 3157</strain>
    </source>
</reference>
<dbReference type="Proteomes" id="UP000484381">
    <property type="component" value="Unassembled WGS sequence"/>
</dbReference>
<accession>A0A7X1NLB8</accession>
<dbReference type="SUPFAM" id="SSF46894">
    <property type="entry name" value="C-terminal effector domain of the bipartite response regulators"/>
    <property type="match status" value="1"/>
</dbReference>
<dbReference type="PRINTS" id="PR00364">
    <property type="entry name" value="DISEASERSIST"/>
</dbReference>
<dbReference type="CDD" id="cd00383">
    <property type="entry name" value="trans_reg_C"/>
    <property type="match status" value="1"/>
</dbReference>
<comment type="caution">
    <text evidence="4">The sequence shown here is derived from an EMBL/GenBank/DDBJ whole genome shotgun (WGS) entry which is preliminary data.</text>
</comment>
<dbReference type="SMART" id="SM00862">
    <property type="entry name" value="Trans_reg_C"/>
    <property type="match status" value="1"/>
</dbReference>
<dbReference type="GO" id="GO:0000160">
    <property type="term" value="P:phosphorelay signal transduction system"/>
    <property type="evidence" value="ECO:0007669"/>
    <property type="project" value="InterPro"/>
</dbReference>
<evidence type="ECO:0000259" key="3">
    <source>
        <dbReference type="PROSITE" id="PS51755"/>
    </source>
</evidence>
<organism evidence="4 5">
    <name type="scientific">Paraburkholderia franconis</name>
    <dbReference type="NCBI Taxonomy" id="2654983"/>
    <lineage>
        <taxon>Bacteria</taxon>
        <taxon>Pseudomonadati</taxon>
        <taxon>Pseudomonadota</taxon>
        <taxon>Betaproteobacteria</taxon>
        <taxon>Burkholderiales</taxon>
        <taxon>Burkholderiaceae</taxon>
        <taxon>Paraburkholderia</taxon>
    </lineage>
</organism>
<keyword evidence="1 2" id="KW-0238">DNA-binding</keyword>
<protein>
    <submittedName>
        <fullName evidence="4">Transcriptional regulator</fullName>
    </submittedName>
</protein>
<evidence type="ECO:0000256" key="2">
    <source>
        <dbReference type="PROSITE-ProRule" id="PRU01091"/>
    </source>
</evidence>